<keyword evidence="3" id="KW-1185">Reference proteome</keyword>
<reference evidence="2 3" key="1">
    <citation type="submission" date="2022-11" db="EMBL/GenBank/DDBJ databases">
        <title>Spartinivicinus poritis sp. nov., isolated from scleractinian coral Porites lutea.</title>
        <authorList>
            <person name="Zhang G."/>
            <person name="Cai L."/>
            <person name="Wei Q."/>
        </authorList>
    </citation>
    <scope>NUCLEOTIDE SEQUENCE [LARGE SCALE GENOMIC DNA]</scope>
    <source>
        <strain evidence="2 3">A2-2</strain>
    </source>
</reference>
<dbReference type="RefSeq" id="WP_274688253.1">
    <property type="nucleotide sequence ID" value="NZ_JAPMOU010000007.1"/>
</dbReference>
<feature type="signal peptide" evidence="1">
    <location>
        <begin position="1"/>
        <end position="23"/>
    </location>
</feature>
<accession>A0ABT5U9R7</accession>
<keyword evidence="1" id="KW-0732">Signal</keyword>
<organism evidence="2 3">
    <name type="scientific">Spartinivicinus poritis</name>
    <dbReference type="NCBI Taxonomy" id="2994640"/>
    <lineage>
        <taxon>Bacteria</taxon>
        <taxon>Pseudomonadati</taxon>
        <taxon>Pseudomonadota</taxon>
        <taxon>Gammaproteobacteria</taxon>
        <taxon>Oceanospirillales</taxon>
        <taxon>Zooshikellaceae</taxon>
        <taxon>Spartinivicinus</taxon>
    </lineage>
</organism>
<name>A0ABT5U9R7_9GAMM</name>
<protein>
    <recommendedName>
        <fullName evidence="4">Solute-binding protein family 3/N-terminal domain-containing protein</fullName>
    </recommendedName>
</protein>
<feature type="chain" id="PRO_5046902040" description="Solute-binding protein family 3/N-terminal domain-containing protein" evidence="1">
    <location>
        <begin position="24"/>
        <end position="288"/>
    </location>
</feature>
<dbReference type="Gene3D" id="3.40.190.10">
    <property type="entry name" value="Periplasmic binding protein-like II"/>
    <property type="match status" value="2"/>
</dbReference>
<dbReference type="EMBL" id="JAPMOU010000007">
    <property type="protein sequence ID" value="MDE1461894.1"/>
    <property type="molecule type" value="Genomic_DNA"/>
</dbReference>
<dbReference type="SUPFAM" id="SSF53850">
    <property type="entry name" value="Periplasmic binding protein-like II"/>
    <property type="match status" value="1"/>
</dbReference>
<evidence type="ECO:0000313" key="3">
    <source>
        <dbReference type="Proteomes" id="UP001528823"/>
    </source>
</evidence>
<evidence type="ECO:0000313" key="2">
    <source>
        <dbReference type="EMBL" id="MDE1461894.1"/>
    </source>
</evidence>
<proteinExistence type="predicted"/>
<sequence>MKNKFWAQLQAWLMALILPTCFASNKSAIIWGMNDWEPYFIVHGEDQRLGVGDLQIQAFIEQIKNFDHKVIFMPLTQFSTKAKSGRPLCFTGLLKSADREKYLYFSKPNSILLTQQLVVSKSLYQSLGSPKTISLTEFLNQTSRIGLLPQKRLFGQPIDQILNTSSTNKAQFILANTRQLLEIISSNRFGWTLEYPNFASYVANKHNHTDKLKMIQLTEIAPYLLTYVGCSRSPFGKQAIAAINQAIDKLLPMAHYRHIAERWYPLQQRRQIRRYYNQYLLQQNNKTD</sequence>
<evidence type="ECO:0008006" key="4">
    <source>
        <dbReference type="Google" id="ProtNLM"/>
    </source>
</evidence>
<evidence type="ECO:0000256" key="1">
    <source>
        <dbReference type="SAM" id="SignalP"/>
    </source>
</evidence>
<gene>
    <name evidence="2" type="ORF">ORQ98_07915</name>
</gene>
<comment type="caution">
    <text evidence="2">The sequence shown here is derived from an EMBL/GenBank/DDBJ whole genome shotgun (WGS) entry which is preliminary data.</text>
</comment>
<dbReference type="Proteomes" id="UP001528823">
    <property type="component" value="Unassembled WGS sequence"/>
</dbReference>